<dbReference type="GO" id="GO:0003724">
    <property type="term" value="F:RNA helicase activity"/>
    <property type="evidence" value="ECO:0007669"/>
    <property type="project" value="UniProtKB-EC"/>
</dbReference>
<dbReference type="GO" id="GO:0005524">
    <property type="term" value="F:ATP binding"/>
    <property type="evidence" value="ECO:0007669"/>
    <property type="project" value="InterPro"/>
</dbReference>
<keyword evidence="10 12" id="KW-0472">Membrane</keyword>
<evidence type="ECO:0000256" key="11">
    <source>
        <dbReference type="ARBA" id="ARBA00047984"/>
    </source>
</evidence>
<dbReference type="InterPro" id="IPR046811">
    <property type="entry name" value="Flavi_NS5_thumb"/>
</dbReference>
<keyword evidence="4" id="KW-0507">mRNA processing</keyword>
<evidence type="ECO:0000313" key="14">
    <source>
        <dbReference type="EMBL" id="QHD58352.1"/>
    </source>
</evidence>
<evidence type="ECO:0000256" key="12">
    <source>
        <dbReference type="SAM" id="Phobius"/>
    </source>
</evidence>
<feature type="domain" description="RdRp catalytic" evidence="13">
    <location>
        <begin position="570"/>
        <end position="711"/>
    </location>
</feature>
<keyword evidence="12" id="KW-1133">Transmembrane helix</keyword>
<dbReference type="InterPro" id="IPR002877">
    <property type="entry name" value="RNA_MeTrfase_FtsJ_dom"/>
</dbReference>
<dbReference type="Gene3D" id="1.10.260.90">
    <property type="match status" value="1"/>
</dbReference>
<dbReference type="Gene3D" id="3.40.50.150">
    <property type="entry name" value="Vaccinia Virus protein VP39"/>
    <property type="match status" value="1"/>
</dbReference>
<keyword evidence="6" id="KW-0548">Nucleotidyltransferase</keyword>
<keyword evidence="12" id="KW-0812">Transmembrane</keyword>
<evidence type="ECO:0000256" key="3">
    <source>
        <dbReference type="ARBA" id="ARBA00022562"/>
    </source>
</evidence>
<protein>
    <submittedName>
        <fullName evidence="14">NSP1</fullName>
    </submittedName>
</protein>
<dbReference type="InterPro" id="IPR043502">
    <property type="entry name" value="DNA/RNA_pol_sf"/>
</dbReference>
<dbReference type="GO" id="GO:0008168">
    <property type="term" value="F:methyltransferase activity"/>
    <property type="evidence" value="ECO:0007669"/>
    <property type="project" value="InterPro"/>
</dbReference>
<keyword evidence="5" id="KW-0808">Transferase</keyword>
<dbReference type="InterPro" id="IPR000208">
    <property type="entry name" value="Flavi_RdRp_fingers/palm"/>
</dbReference>
<evidence type="ECO:0000256" key="4">
    <source>
        <dbReference type="ARBA" id="ARBA00022664"/>
    </source>
</evidence>
<dbReference type="EMBL" id="MN486262">
    <property type="protein sequence ID" value="QHD58352.1"/>
    <property type="molecule type" value="Genomic_RNA"/>
</dbReference>
<evidence type="ECO:0000256" key="2">
    <source>
        <dbReference type="ARBA" id="ARBA00022484"/>
    </source>
</evidence>
<proteinExistence type="predicted"/>
<keyword evidence="7" id="KW-0067">ATP-binding</keyword>
<evidence type="ECO:0000256" key="8">
    <source>
        <dbReference type="ARBA" id="ARBA00022884"/>
    </source>
</evidence>
<keyword evidence="9" id="KW-0693">Viral RNA replication</keyword>
<dbReference type="GO" id="GO:0006397">
    <property type="term" value="P:mRNA processing"/>
    <property type="evidence" value="ECO:0007669"/>
    <property type="project" value="UniProtKB-KW"/>
</dbReference>
<dbReference type="GO" id="GO:0032259">
    <property type="term" value="P:methylation"/>
    <property type="evidence" value="ECO:0007669"/>
    <property type="project" value="InterPro"/>
</dbReference>
<comment type="catalytic activity">
    <reaction evidence="11">
        <text>ATP + H2O = ADP + phosphate + H(+)</text>
        <dbReference type="Rhea" id="RHEA:13065"/>
        <dbReference type="ChEBI" id="CHEBI:15377"/>
        <dbReference type="ChEBI" id="CHEBI:15378"/>
        <dbReference type="ChEBI" id="CHEBI:30616"/>
        <dbReference type="ChEBI" id="CHEBI:43474"/>
        <dbReference type="ChEBI" id="CHEBI:456216"/>
        <dbReference type="EC" id="3.6.4.13"/>
    </reaction>
</comment>
<dbReference type="GO" id="GO:0039694">
    <property type="term" value="P:viral RNA genome replication"/>
    <property type="evidence" value="ECO:0007669"/>
    <property type="project" value="InterPro"/>
</dbReference>
<dbReference type="InterPro" id="IPR007094">
    <property type="entry name" value="RNA-dir_pol_PSvirus"/>
</dbReference>
<reference evidence="14" key="1">
    <citation type="journal article" date="2019" name="Viruses">
        <title>Survey and Characterization of Jingmen Tick Virus Variants.</title>
        <authorList>
            <person name="Dincer E."/>
            <person name="Hacioglu S."/>
            <person name="Kar S."/>
            <person name="Emanet N."/>
            <person name="Brinkmann A."/>
            <person name="Nitsche A."/>
            <person name="Ozkul A."/>
            <person name="Linton Y.M."/>
            <person name="Ergunay K."/>
        </authorList>
    </citation>
    <scope>NUCLEOTIDE SEQUENCE</scope>
    <source>
        <strain evidence="14">T15</strain>
    </source>
</reference>
<dbReference type="Pfam" id="PF01728">
    <property type="entry name" value="FtsJ"/>
    <property type="match status" value="1"/>
</dbReference>
<name>A0A6B9PPD4_9FLAV</name>
<feature type="transmembrane region" description="Helical" evidence="12">
    <location>
        <begin position="6"/>
        <end position="25"/>
    </location>
</feature>
<keyword evidence="8" id="KW-0694">RNA-binding</keyword>
<dbReference type="GO" id="GO:0042025">
    <property type="term" value="C:host cell nucleus"/>
    <property type="evidence" value="ECO:0007669"/>
    <property type="project" value="UniProtKB-SubCell"/>
</dbReference>
<evidence type="ECO:0000256" key="10">
    <source>
        <dbReference type="ARBA" id="ARBA00023136"/>
    </source>
</evidence>
<dbReference type="Pfam" id="PF20483">
    <property type="entry name" value="Flavi_NS5_thumb"/>
    <property type="match status" value="1"/>
</dbReference>
<dbReference type="InterPro" id="IPR029063">
    <property type="entry name" value="SAM-dependent_MTases_sf"/>
</dbReference>
<comment type="subcellular location">
    <subcellularLocation>
        <location evidence="1">Host nucleus</location>
    </subcellularLocation>
</comment>
<reference evidence="14" key="2">
    <citation type="submission" date="2019-09" db="EMBL/GenBank/DDBJ databases">
        <authorList>
            <person name="Ergunay C."/>
        </authorList>
    </citation>
    <scope>NUCLEOTIDE SEQUENCE</scope>
    <source>
        <strain evidence="14">T15</strain>
    </source>
</reference>
<organism evidence="14">
    <name type="scientific">Jingmen tick virus</name>
    <dbReference type="NCBI Taxonomy" id="1172985"/>
    <lineage>
        <taxon>Viruses</taxon>
        <taxon>Riboviria</taxon>
        <taxon>Orthornavirae</taxon>
        <taxon>Kitrinoviricota</taxon>
        <taxon>Flasuviricetes</taxon>
        <taxon>Amarillovirales</taxon>
        <taxon>Flaviviridae</taxon>
        <taxon>Jingmenvirus group</taxon>
    </lineage>
</organism>
<sequence>MEVDTVIAGIGLVAFILLAMLIEAASRYREHAALIYTPGGKLEEYKGDGFKVWRLEPTLGDPIELGRQAKSEMNAMTYEEFDRMKFRGVVAEVYAGDRPSKGYDKLRTLLDLMDRPKMGTTVDLCAGRGGWSELVKDLEGPGIITAVSLWERGREEWMADPAIKRINANVKNVKPWYVDTLLFDGGETFKRYQNIMKEESYNDSLLDAVDAWMMQPTPPTNFVIKIQAPYTQSAMRLIEKWQVRTKKGRLVRLAGDRLSNTVMLFISDRLETQIQGRITSFLKELRERTMDRSLTSDPALRYERITPEWTPEAVIEGCSPLTPLDMTKSEAEMHMDHPPLGITRFFKELGYKLVERKGSKGTRRNRFVGQLIEPLRRALERHHLCGASQLTPTTPRAVFNIFRSKVDKAPVEQHNHYPGLKKMYDMLADLWLERFGKMKRLTEEELASAINRRGAMGYQMDNRNYGDLGTYWDSGDWRQDINAFKTALLTGTPIHAVYNTTAKKEKTKNLTRQVKKGSRIIQYLPADIRLYELKVLGGLHKYLEKCGWGAAGQGLYKYGDRGKKSMDATRAAISEDIAGWDTKISKGLSALESHMFARFAEDEEMGQEIHHLYCLYPDPHMVVQREIEGEVHDVLLREGGQVSSGRQPTYAANTITNFITTTYGMAVTLGIPEAEWSRLIRDLTDERGNRRLLVSGDDKVLFLKGNEARLYAAAAYGIGNDMGLTRKDMALEQESEIIVDVKEISFCSHRYWPTKYGDEVHYMPVRDVGEIFAKATMALGVYKDYMTQEAWARVQGLKMLVNYHHIPECRMLALAILSVTPIGLNLRGIDKGWMMSREWLRDDLAPDTIHAAITEGRTSGWGQLGYVDFKDRKNILLRRDANYKAWRRGLPETVRQLREDGQYKDWLQKMAVFG</sequence>
<keyword evidence="7" id="KW-0547">Nucleotide-binding</keyword>
<keyword evidence="7" id="KW-0378">Hydrolase</keyword>
<evidence type="ECO:0000256" key="9">
    <source>
        <dbReference type="ARBA" id="ARBA00022953"/>
    </source>
</evidence>
<evidence type="ECO:0000259" key="13">
    <source>
        <dbReference type="PROSITE" id="PS50507"/>
    </source>
</evidence>
<keyword evidence="7" id="KW-0347">Helicase</keyword>
<evidence type="ECO:0000256" key="6">
    <source>
        <dbReference type="ARBA" id="ARBA00022695"/>
    </source>
</evidence>
<evidence type="ECO:0000256" key="5">
    <source>
        <dbReference type="ARBA" id="ARBA00022679"/>
    </source>
</evidence>
<dbReference type="GO" id="GO:0003968">
    <property type="term" value="F:RNA-directed RNA polymerase activity"/>
    <property type="evidence" value="ECO:0007669"/>
    <property type="project" value="UniProtKB-KW"/>
</dbReference>
<evidence type="ECO:0000256" key="1">
    <source>
        <dbReference type="ARBA" id="ARBA00004147"/>
    </source>
</evidence>
<keyword evidence="2" id="KW-0696">RNA-directed RNA polymerase</keyword>
<dbReference type="Pfam" id="PF00972">
    <property type="entry name" value="Flavi_NS5"/>
    <property type="match status" value="1"/>
</dbReference>
<dbReference type="GO" id="GO:0003723">
    <property type="term" value="F:RNA binding"/>
    <property type="evidence" value="ECO:0007669"/>
    <property type="project" value="UniProtKB-KW"/>
</dbReference>
<evidence type="ECO:0000256" key="7">
    <source>
        <dbReference type="ARBA" id="ARBA00022806"/>
    </source>
</evidence>
<dbReference type="SUPFAM" id="SSF56672">
    <property type="entry name" value="DNA/RNA polymerases"/>
    <property type="match status" value="1"/>
</dbReference>
<keyword evidence="3" id="KW-1048">Host nucleus</keyword>
<accession>A0A6B9PPD4</accession>
<dbReference type="PROSITE" id="PS50507">
    <property type="entry name" value="RDRP_SSRNA_POS"/>
    <property type="match status" value="1"/>
</dbReference>